<evidence type="ECO:0000313" key="5">
    <source>
        <dbReference type="EMBL" id="AEM97945.1"/>
    </source>
</evidence>
<accession>G3CJP1</accession>
<dbReference type="Gene3D" id="2.40.128.20">
    <property type="match status" value="1"/>
</dbReference>
<evidence type="ECO:0000256" key="4">
    <source>
        <dbReference type="ARBA" id="ARBA00034121"/>
    </source>
</evidence>
<evidence type="ECO:0000256" key="1">
    <source>
        <dbReference type="ARBA" id="ARBA00004613"/>
    </source>
</evidence>
<dbReference type="EMBL" id="HP639807">
    <property type="protein sequence ID" value="AEM97945.1"/>
    <property type="molecule type" value="mRNA"/>
</dbReference>
<dbReference type="Pfam" id="PF03973">
    <property type="entry name" value="Triabin"/>
    <property type="match status" value="1"/>
</dbReference>
<proteinExistence type="evidence at transcript level"/>
<feature type="non-terminal residue" evidence="5">
    <location>
        <position position="1"/>
    </location>
</feature>
<evidence type="ECO:0000256" key="2">
    <source>
        <dbReference type="ARBA" id="ARBA00022525"/>
    </source>
</evidence>
<dbReference type="GO" id="GO:0030682">
    <property type="term" value="P:symbiont-mediated perturbation of host defenses"/>
    <property type="evidence" value="ECO:0007669"/>
    <property type="project" value="InterPro"/>
</dbReference>
<reference evidence="5" key="2">
    <citation type="journal article" date="2011" name="J. Proteome Res.">
        <title>Insight into the salivary transcriptome and proteome of Dipetalogaster maxima.</title>
        <authorList>
            <person name="Assumpcao T.C."/>
            <person name="Charneau S."/>
            <person name="Santiago P.B."/>
            <person name="Francischetti I.M."/>
            <person name="Meng Z."/>
            <person name="Araujo C.N."/>
            <person name="Pham V.M."/>
            <person name="Queiroz R.M."/>
            <person name="de Castro C.N."/>
            <person name="Ricart C.A."/>
            <person name="Santana J.M."/>
            <person name="Ribeiro J.M."/>
        </authorList>
    </citation>
    <scope>NUCLEOTIDE SEQUENCE</scope>
    <source>
        <tissue evidence="5">Salivary gland</tissue>
    </source>
</reference>
<dbReference type="GO" id="GO:0005576">
    <property type="term" value="C:extracellular region"/>
    <property type="evidence" value="ECO:0007669"/>
    <property type="project" value="UniProtKB-SubCell"/>
</dbReference>
<dbReference type="AlphaFoldDB" id="G3CJP1"/>
<dbReference type="SUPFAM" id="SSF50814">
    <property type="entry name" value="Lipocalins"/>
    <property type="match status" value="1"/>
</dbReference>
<keyword evidence="3" id="KW-0732">Signal</keyword>
<comment type="subcellular location">
    <subcellularLocation>
        <location evidence="1">Secreted</location>
    </subcellularLocation>
</comment>
<comment type="similarity">
    <text evidence="4">Belongs to the calycin superfamily. Triabin family.</text>
</comment>
<evidence type="ECO:0000256" key="3">
    <source>
        <dbReference type="ARBA" id="ARBA00022729"/>
    </source>
</evidence>
<sequence length="135" mass="14570">HSRNGTNEEVCREYNTTKNSDKTTSTTVVTLKTGGQGQKLSCTNTPKTGSAGQFSVECQGQDGTNIQLETSVIATDYQKYALLQTCLKSGSGAITDDILVLQTKKDGVDPGVTSVFTTNRWSIETWHSRAKANCD</sequence>
<dbReference type="InterPro" id="IPR005657">
    <property type="entry name" value="Triabi/Procalin"/>
</dbReference>
<organism evidence="5">
    <name type="scientific">Dipetalogaster maximus</name>
    <name type="common">Blood-sucking bug</name>
    <dbReference type="NCBI Taxonomy" id="72496"/>
    <lineage>
        <taxon>Eukaryota</taxon>
        <taxon>Metazoa</taxon>
        <taxon>Ecdysozoa</taxon>
        <taxon>Arthropoda</taxon>
        <taxon>Hexapoda</taxon>
        <taxon>Insecta</taxon>
        <taxon>Pterygota</taxon>
        <taxon>Neoptera</taxon>
        <taxon>Paraneoptera</taxon>
        <taxon>Hemiptera</taxon>
        <taxon>Heteroptera</taxon>
        <taxon>Panheteroptera</taxon>
        <taxon>Cimicomorpha</taxon>
        <taxon>Reduviidae</taxon>
        <taxon>Triatominae</taxon>
        <taxon>Dipetalogaster</taxon>
    </lineage>
</organism>
<reference evidence="5" key="1">
    <citation type="submission" date="2010-12" db="EMBL/GenBank/DDBJ databases">
        <authorList>
            <person name="Assumpcao T.C.F."/>
            <person name="Charneau S."/>
            <person name="Santiago P.B.M."/>
            <person name="Francischetti I.M.B."/>
            <person name="Meng Z."/>
            <person name="Araujo C.N."/>
            <person name="Pham V.M."/>
            <person name="Queiroz R.M.L."/>
            <person name="Castro C.N."/>
            <person name="Ricart C.A."/>
            <person name="Santana J.M."/>
            <person name="Ribeiro J.M.C."/>
        </authorList>
    </citation>
    <scope>NUCLEOTIDE SEQUENCE</scope>
    <source>
        <tissue evidence="5">Salivary gland</tissue>
    </source>
</reference>
<keyword evidence="2" id="KW-0964">Secreted</keyword>
<name>G3CJP1_DIPMA</name>
<protein>
    <submittedName>
        <fullName evidence="5">Salivary lipocalin</fullName>
    </submittedName>
</protein>
<dbReference type="InterPro" id="IPR012674">
    <property type="entry name" value="Calycin"/>
</dbReference>